<dbReference type="HAMAP" id="MF_01147">
    <property type="entry name" value="Lgt"/>
    <property type="match status" value="1"/>
</dbReference>
<protein>
    <recommendedName>
        <fullName evidence="7">Phosphatidylglycerol--prolipoprotein diacylglyceryl transferase</fullName>
        <ecNumber evidence="7">2.5.1.145</ecNumber>
    </recommendedName>
</protein>
<comment type="catalytic activity">
    <reaction evidence="7">
        <text>L-cysteinyl-[prolipoprotein] + a 1,2-diacyl-sn-glycero-3-phospho-(1'-sn-glycerol) = an S-1,2-diacyl-sn-glyceryl-L-cysteinyl-[prolipoprotein] + sn-glycerol 1-phosphate + H(+)</text>
        <dbReference type="Rhea" id="RHEA:56712"/>
        <dbReference type="Rhea" id="RHEA-COMP:14679"/>
        <dbReference type="Rhea" id="RHEA-COMP:14680"/>
        <dbReference type="ChEBI" id="CHEBI:15378"/>
        <dbReference type="ChEBI" id="CHEBI:29950"/>
        <dbReference type="ChEBI" id="CHEBI:57685"/>
        <dbReference type="ChEBI" id="CHEBI:64716"/>
        <dbReference type="ChEBI" id="CHEBI:140658"/>
        <dbReference type="EC" id="2.5.1.145"/>
    </reaction>
</comment>
<reference evidence="8 9" key="1">
    <citation type="submission" date="2019-08" db="EMBL/GenBank/DDBJ databases">
        <authorList>
            <person name="Dhanesh K."/>
            <person name="Kumar G."/>
            <person name="Sasikala C."/>
            <person name="Venkata Ramana C."/>
        </authorList>
    </citation>
    <scope>NUCLEOTIDE SEQUENCE [LARGE SCALE GENOMIC DNA]</scope>
    <source>
        <strain evidence="8 9">JC645</strain>
    </source>
</reference>
<keyword evidence="4 7" id="KW-0812">Transmembrane</keyword>
<dbReference type="GO" id="GO:0042158">
    <property type="term" value="P:lipoprotein biosynthetic process"/>
    <property type="evidence" value="ECO:0007669"/>
    <property type="project" value="UniProtKB-UniRule"/>
</dbReference>
<evidence type="ECO:0000256" key="3">
    <source>
        <dbReference type="ARBA" id="ARBA00022679"/>
    </source>
</evidence>
<keyword evidence="6 7" id="KW-0472">Membrane</keyword>
<feature type="transmembrane region" description="Helical" evidence="7">
    <location>
        <begin position="213"/>
        <end position="233"/>
    </location>
</feature>
<evidence type="ECO:0000256" key="6">
    <source>
        <dbReference type="ARBA" id="ARBA00023136"/>
    </source>
</evidence>
<feature type="transmembrane region" description="Helical" evidence="7">
    <location>
        <begin position="377"/>
        <end position="397"/>
    </location>
</feature>
<organism evidence="8 9">
    <name type="scientific">Roseiconus nitratireducens</name>
    <dbReference type="NCBI Taxonomy" id="2605748"/>
    <lineage>
        <taxon>Bacteria</taxon>
        <taxon>Pseudomonadati</taxon>
        <taxon>Planctomycetota</taxon>
        <taxon>Planctomycetia</taxon>
        <taxon>Pirellulales</taxon>
        <taxon>Pirellulaceae</taxon>
        <taxon>Roseiconus</taxon>
    </lineage>
</organism>
<accession>A0A5M6D8L5</accession>
<dbReference type="EC" id="2.5.1.145" evidence="7"/>
<feature type="binding site" evidence="7">
    <location>
        <position position="226"/>
    </location>
    <ligand>
        <name>a 1,2-diacyl-sn-glycero-3-phospho-(1'-sn-glycerol)</name>
        <dbReference type="ChEBI" id="CHEBI:64716"/>
    </ligand>
</feature>
<dbReference type="AlphaFoldDB" id="A0A5M6D8L5"/>
<evidence type="ECO:0000256" key="1">
    <source>
        <dbReference type="ARBA" id="ARBA00007150"/>
    </source>
</evidence>
<dbReference type="InterPro" id="IPR001640">
    <property type="entry name" value="Lgt"/>
</dbReference>
<dbReference type="RefSeq" id="WP_150076627.1">
    <property type="nucleotide sequence ID" value="NZ_VWOX01000005.1"/>
</dbReference>
<keyword evidence="5 7" id="KW-1133">Transmembrane helix</keyword>
<dbReference type="GO" id="GO:0008961">
    <property type="term" value="F:phosphatidylglycerol-prolipoprotein diacylglyceryl transferase activity"/>
    <property type="evidence" value="ECO:0007669"/>
    <property type="project" value="UniProtKB-UniRule"/>
</dbReference>
<comment type="function">
    <text evidence="7">Catalyzes the transfer of the diacylglyceryl group from phosphatidylglycerol to the sulfhydryl group of the N-terminal cysteine of a prolipoprotein, the first step in the formation of mature lipoproteins.</text>
</comment>
<feature type="transmembrane region" description="Helical" evidence="7">
    <location>
        <begin position="102"/>
        <end position="123"/>
    </location>
</feature>
<sequence length="439" mass="47243">MRRTLFFIPHEVAGIPVFGFGLALGLLGLVFVMRLAWAARQRSVFESASASRPGTQPAPHQPPTVAQVFVHEGFIWASAAAIIVAVLPGVELENADGQPVGMAIRGYGVMLLLGVVSAVLLAAYRAKRAGMNPDLIFELAPWVFVGGIAGARLFYVIQYYDHFVGATTWETVKNMLAFTEGGLVVYGSFIGGFLAFALFTVRRHLPILRFGDVIVPALFLGVFFGRIGCLLNGCCYGGRCEPDWASLRFPPITKVYQEQLSSGELLGMTIDPSTGIIESVAPESTAAELGIQPGDLYQGGEFDRRPLETAPETVPAEDVQRGWIMRVSGKTHVLSPEQLPAAALPVRAAQPISSVSSLILCLALCFASLFIRREGALMFLGFASYAVLRFVLEIVRVDEAGQFNTTLSISQWVSLVVFGISIVGLIWVAKRGTSSAATA</sequence>
<comment type="similarity">
    <text evidence="1 7">Belongs to the Lgt family.</text>
</comment>
<comment type="caution">
    <text evidence="8">The sequence shown here is derived from an EMBL/GenBank/DDBJ whole genome shotgun (WGS) entry which is preliminary data.</text>
</comment>
<dbReference type="UniPathway" id="UPA00664"/>
<feature type="transmembrane region" description="Helical" evidence="7">
    <location>
        <begin position="352"/>
        <end position="370"/>
    </location>
</feature>
<feature type="transmembrane region" description="Helical" evidence="7">
    <location>
        <begin position="175"/>
        <end position="201"/>
    </location>
</feature>
<evidence type="ECO:0000313" key="8">
    <source>
        <dbReference type="EMBL" id="KAA5543874.1"/>
    </source>
</evidence>
<gene>
    <name evidence="7" type="primary">lgt</name>
    <name evidence="8" type="ORF">FYK55_11955</name>
</gene>
<dbReference type="EMBL" id="VWOX01000005">
    <property type="protein sequence ID" value="KAA5543874.1"/>
    <property type="molecule type" value="Genomic_DNA"/>
</dbReference>
<evidence type="ECO:0000256" key="5">
    <source>
        <dbReference type="ARBA" id="ARBA00022989"/>
    </source>
</evidence>
<comment type="pathway">
    <text evidence="7">Protein modification; lipoprotein biosynthesis (diacylglyceryl transfer).</text>
</comment>
<keyword evidence="3 7" id="KW-0808">Transferase</keyword>
<evidence type="ECO:0000256" key="7">
    <source>
        <dbReference type="HAMAP-Rule" id="MF_01147"/>
    </source>
</evidence>
<keyword evidence="2 7" id="KW-1003">Cell membrane</keyword>
<dbReference type="PANTHER" id="PTHR30589:SF0">
    <property type="entry name" value="PHOSPHATIDYLGLYCEROL--PROLIPOPROTEIN DIACYLGLYCERYL TRANSFERASE"/>
    <property type="match status" value="1"/>
</dbReference>
<dbReference type="GO" id="GO:0005886">
    <property type="term" value="C:plasma membrane"/>
    <property type="evidence" value="ECO:0007669"/>
    <property type="project" value="UniProtKB-SubCell"/>
</dbReference>
<evidence type="ECO:0000313" key="9">
    <source>
        <dbReference type="Proteomes" id="UP000324479"/>
    </source>
</evidence>
<dbReference type="Pfam" id="PF01790">
    <property type="entry name" value="LGT"/>
    <property type="match status" value="1"/>
</dbReference>
<feature type="transmembrane region" description="Helical" evidence="7">
    <location>
        <begin position="409"/>
        <end position="429"/>
    </location>
</feature>
<keyword evidence="8" id="KW-0449">Lipoprotein</keyword>
<feature type="transmembrane region" description="Helical" evidence="7">
    <location>
        <begin position="135"/>
        <end position="155"/>
    </location>
</feature>
<dbReference type="Proteomes" id="UP000324479">
    <property type="component" value="Unassembled WGS sequence"/>
</dbReference>
<keyword evidence="9" id="KW-1185">Reference proteome</keyword>
<comment type="subcellular location">
    <subcellularLocation>
        <location evidence="7">Cell membrane</location>
        <topology evidence="7">Multi-pass membrane protein</topology>
    </subcellularLocation>
</comment>
<dbReference type="PANTHER" id="PTHR30589">
    <property type="entry name" value="PROLIPOPROTEIN DIACYLGLYCERYL TRANSFERASE"/>
    <property type="match status" value="1"/>
</dbReference>
<feature type="transmembrane region" description="Helical" evidence="7">
    <location>
        <begin position="12"/>
        <end position="33"/>
    </location>
</feature>
<proteinExistence type="inferred from homology"/>
<evidence type="ECO:0000256" key="4">
    <source>
        <dbReference type="ARBA" id="ARBA00022692"/>
    </source>
</evidence>
<name>A0A5M6D8L5_9BACT</name>
<feature type="transmembrane region" description="Helical" evidence="7">
    <location>
        <begin position="73"/>
        <end position="90"/>
    </location>
</feature>
<evidence type="ECO:0000256" key="2">
    <source>
        <dbReference type="ARBA" id="ARBA00022475"/>
    </source>
</evidence>